<dbReference type="InterPro" id="IPR011855">
    <property type="entry name" value="Phgtail_TP901_1"/>
</dbReference>
<dbReference type="Proteomes" id="UP000199512">
    <property type="component" value="Unassembled WGS sequence"/>
</dbReference>
<evidence type="ECO:0000313" key="2">
    <source>
        <dbReference type="Proteomes" id="UP000199512"/>
    </source>
</evidence>
<dbReference type="EMBL" id="FODF01000019">
    <property type="protein sequence ID" value="SEN85356.1"/>
    <property type="molecule type" value="Genomic_DNA"/>
</dbReference>
<name>A0A1H8JYM1_9FIRM</name>
<proteinExistence type="predicted"/>
<reference evidence="1 2" key="1">
    <citation type="submission" date="2016-10" db="EMBL/GenBank/DDBJ databases">
        <authorList>
            <person name="de Groot N.N."/>
        </authorList>
    </citation>
    <scope>NUCLEOTIDE SEQUENCE [LARGE SCALE GENOMIC DNA]</scope>
    <source>
        <strain evidence="1 2">Calf135</strain>
    </source>
</reference>
<organism evidence="1 2">
    <name type="scientific">Peptostreptococcus russellii</name>
    <dbReference type="NCBI Taxonomy" id="215200"/>
    <lineage>
        <taxon>Bacteria</taxon>
        <taxon>Bacillati</taxon>
        <taxon>Bacillota</taxon>
        <taxon>Clostridia</taxon>
        <taxon>Peptostreptococcales</taxon>
        <taxon>Peptostreptococcaceae</taxon>
        <taxon>Peptostreptococcus</taxon>
    </lineage>
</organism>
<dbReference type="RefSeq" id="WP_091976017.1">
    <property type="nucleotide sequence ID" value="NZ_CAUWDX010000014.1"/>
</dbReference>
<keyword evidence="2" id="KW-1185">Reference proteome</keyword>
<sequence>MAKNNGVAGVYPVYKIKFKVGTKGIKSQTGDMKVIKDLETFSLSIDGNVEEWTPMDTDGWVRRLMTGKGFSISLNGKRHVGDEGNDYVADVAWKDGLDCSTKAEIEFPNGSKLNFDAIIDVKNVEGADSTNVAPLEFELMSDGKPEFTQAPQS</sequence>
<dbReference type="AlphaFoldDB" id="A0A1H8JYM1"/>
<evidence type="ECO:0000313" key="1">
    <source>
        <dbReference type="EMBL" id="SEN85356.1"/>
    </source>
</evidence>
<evidence type="ECO:0008006" key="3">
    <source>
        <dbReference type="Google" id="ProtNLM"/>
    </source>
</evidence>
<dbReference type="STRING" id="215200.SAMN05216454_1192"/>
<dbReference type="OrthoDB" id="2043960at2"/>
<gene>
    <name evidence="1" type="ORF">SAMN05216454_1192</name>
</gene>
<accession>A0A1H8JYM1</accession>
<dbReference type="NCBIfam" id="NF047353">
    <property type="entry name" value="tube_lmo2291"/>
    <property type="match status" value="1"/>
</dbReference>
<dbReference type="Pfam" id="PF06199">
    <property type="entry name" value="Phage_tail_2"/>
    <property type="match status" value="1"/>
</dbReference>
<protein>
    <recommendedName>
        <fullName evidence="3">Phage tail protein</fullName>
    </recommendedName>
</protein>